<feature type="active site" description="Phosphoserine intermediate" evidence="9">
    <location>
        <position position="99"/>
    </location>
</feature>
<evidence type="ECO:0000256" key="9">
    <source>
        <dbReference type="HAMAP-Rule" id="MF_01554"/>
    </source>
</evidence>
<evidence type="ECO:0000256" key="6">
    <source>
        <dbReference type="ARBA" id="ARBA00050364"/>
    </source>
</evidence>
<evidence type="ECO:0000256" key="11">
    <source>
        <dbReference type="RuleBase" id="RU004327"/>
    </source>
</evidence>
<dbReference type="InterPro" id="IPR006352">
    <property type="entry name" value="GlmM_bact"/>
</dbReference>
<dbReference type="GO" id="GO:0005975">
    <property type="term" value="P:carbohydrate metabolic process"/>
    <property type="evidence" value="ECO:0007669"/>
    <property type="project" value="InterPro"/>
</dbReference>
<evidence type="ECO:0000256" key="2">
    <source>
        <dbReference type="ARBA" id="ARBA00022553"/>
    </source>
</evidence>
<dbReference type="CDD" id="cd05802">
    <property type="entry name" value="GlmM"/>
    <property type="match status" value="1"/>
</dbReference>
<dbReference type="GO" id="GO:0008966">
    <property type="term" value="F:phosphoglucosamine mutase activity"/>
    <property type="evidence" value="ECO:0007669"/>
    <property type="project" value="UniProtKB-UniRule"/>
</dbReference>
<dbReference type="InterPro" id="IPR016055">
    <property type="entry name" value="A-D-PHexomutase_a/b/a-I/II/III"/>
</dbReference>
<comment type="function">
    <text evidence="9 11">Catalyzes the conversion of glucosamine-6-phosphate to glucosamine-1-phosphate.</text>
</comment>
<dbReference type="FunFam" id="3.40.120.10:FF:000001">
    <property type="entry name" value="Phosphoglucosamine mutase"/>
    <property type="match status" value="1"/>
</dbReference>
<feature type="binding site" evidence="9">
    <location>
        <position position="241"/>
    </location>
    <ligand>
        <name>Mg(2+)</name>
        <dbReference type="ChEBI" id="CHEBI:18420"/>
    </ligand>
</feature>
<dbReference type="Gene3D" id="3.30.310.50">
    <property type="entry name" value="Alpha-D-phosphohexomutase, C-terminal domain"/>
    <property type="match status" value="1"/>
</dbReference>
<feature type="binding site" evidence="9">
    <location>
        <position position="243"/>
    </location>
    <ligand>
        <name>Mg(2+)</name>
        <dbReference type="ChEBI" id="CHEBI:18420"/>
    </ligand>
</feature>
<dbReference type="Gene3D" id="3.40.120.10">
    <property type="entry name" value="Alpha-D-Glucose-1,6-Bisphosphate, subunit A, domain 3"/>
    <property type="match status" value="3"/>
</dbReference>
<dbReference type="EMBL" id="CVRS01000059">
    <property type="protein sequence ID" value="CRL34941.1"/>
    <property type="molecule type" value="Genomic_DNA"/>
</dbReference>
<comment type="catalytic activity">
    <reaction evidence="6 9 11">
        <text>alpha-D-glucosamine 1-phosphate = D-glucosamine 6-phosphate</text>
        <dbReference type="Rhea" id="RHEA:23424"/>
        <dbReference type="ChEBI" id="CHEBI:58516"/>
        <dbReference type="ChEBI" id="CHEBI:58725"/>
        <dbReference type="EC" id="5.4.2.10"/>
    </reaction>
</comment>
<dbReference type="InterPro" id="IPR005843">
    <property type="entry name" value="A-D-PHexomutase_C"/>
</dbReference>
<dbReference type="GO" id="GO:0004615">
    <property type="term" value="F:phosphomannomutase activity"/>
    <property type="evidence" value="ECO:0007669"/>
    <property type="project" value="TreeGrafter"/>
</dbReference>
<sequence>MSKYFGTDGFRGEANKVLKADDAYKIGRYLGWYYSREHRGRIVIGKDTRRSSYMFEYALVAGITASGSDAFLLHVTTTPSVAYVVRTEEFDCGIMVSASHNPYYDNGIKIIDGNGHKIASDIEEAMENYIDGIVEELPFATGDAVGTATDYAIGRNRYIGYLISLATRSYKNMRVGLDCSNGSTSSIAKSVFDALGAKTYVIGNEPNGLNINKDCGSTHIENLQKFVLENKLDVGFAFDGDADRCIAVDETGMEVHGDYILYVCGKYLKENGRLEGNTVVATIMSNLGLFKALEKSGIDYLKTAVGDKYVNEAMVEHGYVLGGEQSGHIIFSKHATTGDGMLTAIMLMEVILEKKQSLHTLCENMKMYPQYLQNVRVIDKKAIIENEAVQRKKHEIEKMLGENGRIILRESGTEPVIRVMAEATTDELCRQLVEKMVSVIEDNI</sequence>
<dbReference type="PRINTS" id="PR00509">
    <property type="entry name" value="PGMPMM"/>
</dbReference>
<evidence type="ECO:0000259" key="12">
    <source>
        <dbReference type="Pfam" id="PF00408"/>
    </source>
</evidence>
<dbReference type="InterPro" id="IPR036900">
    <property type="entry name" value="A-D-PHexomutase_C_sf"/>
</dbReference>
<dbReference type="InterPro" id="IPR016066">
    <property type="entry name" value="A-D-PHexomutase_CS"/>
</dbReference>
<dbReference type="Pfam" id="PF00408">
    <property type="entry name" value="PGM_PMM_IV"/>
    <property type="match status" value="1"/>
</dbReference>
<dbReference type="PROSITE" id="PS00710">
    <property type="entry name" value="PGM_PMM"/>
    <property type="match status" value="1"/>
</dbReference>
<dbReference type="Pfam" id="PF02880">
    <property type="entry name" value="PGM_PMM_III"/>
    <property type="match status" value="1"/>
</dbReference>
<feature type="domain" description="Alpha-D-phosphohexomutase alpha/beta/alpha" evidence="13">
    <location>
        <begin position="3"/>
        <end position="132"/>
    </location>
</feature>
<organism evidence="16 17">
    <name type="scientific">Roseburia inulinivorans</name>
    <dbReference type="NCBI Taxonomy" id="360807"/>
    <lineage>
        <taxon>Bacteria</taxon>
        <taxon>Bacillati</taxon>
        <taxon>Bacillota</taxon>
        <taxon>Clostridia</taxon>
        <taxon>Lachnospirales</taxon>
        <taxon>Lachnospiraceae</taxon>
        <taxon>Roseburia</taxon>
    </lineage>
</organism>
<dbReference type="GO" id="GO:0009252">
    <property type="term" value="P:peptidoglycan biosynthetic process"/>
    <property type="evidence" value="ECO:0007669"/>
    <property type="project" value="TreeGrafter"/>
</dbReference>
<dbReference type="PANTHER" id="PTHR42946:SF1">
    <property type="entry name" value="PHOSPHOGLUCOMUTASE (ALPHA-D-GLUCOSE-1,6-BISPHOSPHATE-DEPENDENT)"/>
    <property type="match status" value="1"/>
</dbReference>
<evidence type="ECO:0000259" key="13">
    <source>
        <dbReference type="Pfam" id="PF02878"/>
    </source>
</evidence>
<dbReference type="GO" id="GO:0005829">
    <property type="term" value="C:cytosol"/>
    <property type="evidence" value="ECO:0007669"/>
    <property type="project" value="TreeGrafter"/>
</dbReference>
<keyword evidence="2 9" id="KW-0597">Phosphoprotein</keyword>
<dbReference type="Pfam" id="PF02878">
    <property type="entry name" value="PGM_PMM_I"/>
    <property type="match status" value="1"/>
</dbReference>
<name>A0A0M6WGP8_9FIRM</name>
<accession>A0A0M6WGP8</accession>
<dbReference type="InterPro" id="IPR005844">
    <property type="entry name" value="A-D-PHexomutase_a/b/a-I"/>
</dbReference>
<dbReference type="FunFam" id="3.40.120.10:FF:000002">
    <property type="entry name" value="Phosphoglucosamine mutase"/>
    <property type="match status" value="1"/>
</dbReference>
<evidence type="ECO:0000256" key="8">
    <source>
        <dbReference type="ARBA" id="ARBA00068193"/>
    </source>
</evidence>
<comment type="similarity">
    <text evidence="1 9 10">Belongs to the phosphohexose mutase family.</text>
</comment>
<feature type="modified residue" description="Phosphoserine" evidence="9">
    <location>
        <position position="99"/>
    </location>
</feature>
<reference evidence="17" key="1">
    <citation type="submission" date="2015-05" db="EMBL/GenBank/DDBJ databases">
        <authorList>
            <consortium name="Pathogen Informatics"/>
        </authorList>
    </citation>
    <scope>NUCLEOTIDE SEQUENCE [LARGE SCALE GENOMIC DNA]</scope>
    <source>
        <strain evidence="17">L1-83</strain>
    </source>
</reference>
<evidence type="ECO:0000259" key="15">
    <source>
        <dbReference type="Pfam" id="PF02880"/>
    </source>
</evidence>
<dbReference type="Proteomes" id="UP000049828">
    <property type="component" value="Unassembled WGS sequence"/>
</dbReference>
<evidence type="ECO:0000256" key="3">
    <source>
        <dbReference type="ARBA" id="ARBA00022723"/>
    </source>
</evidence>
<dbReference type="HAMAP" id="MF_01554_B">
    <property type="entry name" value="GlmM_B"/>
    <property type="match status" value="1"/>
</dbReference>
<keyword evidence="5 9" id="KW-0413">Isomerase</keyword>
<dbReference type="NCBIfam" id="TIGR01455">
    <property type="entry name" value="glmM"/>
    <property type="match status" value="1"/>
</dbReference>
<dbReference type="GO" id="GO:0000287">
    <property type="term" value="F:magnesium ion binding"/>
    <property type="evidence" value="ECO:0007669"/>
    <property type="project" value="UniProtKB-UniRule"/>
</dbReference>
<evidence type="ECO:0000256" key="1">
    <source>
        <dbReference type="ARBA" id="ARBA00010231"/>
    </source>
</evidence>
<comment type="PTM">
    <text evidence="9">Activated by phosphorylation.</text>
</comment>
<dbReference type="InterPro" id="IPR005846">
    <property type="entry name" value="A-D-PHexomutase_a/b/a-III"/>
</dbReference>
<keyword evidence="17" id="KW-1185">Reference proteome</keyword>
<evidence type="ECO:0000313" key="16">
    <source>
        <dbReference type="EMBL" id="CRL34941.1"/>
    </source>
</evidence>
<dbReference type="FunFam" id="3.40.120.10:FF:000003">
    <property type="entry name" value="Phosphoglucosamine mutase"/>
    <property type="match status" value="1"/>
</dbReference>
<dbReference type="InterPro" id="IPR005845">
    <property type="entry name" value="A-D-PHexomutase_a/b/a-II"/>
</dbReference>
<dbReference type="PANTHER" id="PTHR42946">
    <property type="entry name" value="PHOSPHOHEXOSE MUTASE"/>
    <property type="match status" value="1"/>
</dbReference>
<dbReference type="OrthoDB" id="9806956at2"/>
<evidence type="ECO:0000256" key="4">
    <source>
        <dbReference type="ARBA" id="ARBA00022842"/>
    </source>
</evidence>
<evidence type="ECO:0000256" key="7">
    <source>
        <dbReference type="ARBA" id="ARBA00066330"/>
    </source>
</evidence>
<dbReference type="InterPro" id="IPR005841">
    <property type="entry name" value="Alpha-D-phosphohexomutase_SF"/>
</dbReference>
<dbReference type="SUPFAM" id="SSF53738">
    <property type="entry name" value="Phosphoglucomutase, first 3 domains"/>
    <property type="match status" value="3"/>
</dbReference>
<dbReference type="RefSeq" id="WP_055039312.1">
    <property type="nucleotide sequence ID" value="NZ_CVRS01000059.1"/>
</dbReference>
<dbReference type="SUPFAM" id="SSF55957">
    <property type="entry name" value="Phosphoglucomutase, C-terminal domain"/>
    <property type="match status" value="1"/>
</dbReference>
<feature type="domain" description="Alpha-D-phosphohexomutase C-terminal" evidence="12">
    <location>
        <begin position="373"/>
        <end position="437"/>
    </location>
</feature>
<proteinExistence type="inferred from homology"/>
<keyword evidence="3 9" id="KW-0479">Metal-binding</keyword>
<dbReference type="InterPro" id="IPR050060">
    <property type="entry name" value="Phosphoglucosamine_mutase"/>
</dbReference>
<dbReference type="AlphaFoldDB" id="A0A0M6WGP8"/>
<feature type="domain" description="Alpha-D-phosphohexomutase alpha/beta/alpha" evidence="15">
    <location>
        <begin position="257"/>
        <end position="367"/>
    </location>
</feature>
<feature type="domain" description="Alpha-D-phosphohexomutase alpha/beta/alpha" evidence="14">
    <location>
        <begin position="168"/>
        <end position="252"/>
    </location>
</feature>
<evidence type="ECO:0000256" key="10">
    <source>
        <dbReference type="RuleBase" id="RU004326"/>
    </source>
</evidence>
<evidence type="ECO:0000259" key="14">
    <source>
        <dbReference type="Pfam" id="PF02879"/>
    </source>
</evidence>
<evidence type="ECO:0000256" key="5">
    <source>
        <dbReference type="ARBA" id="ARBA00023235"/>
    </source>
</evidence>
<dbReference type="Pfam" id="PF02879">
    <property type="entry name" value="PGM_PMM_II"/>
    <property type="match status" value="1"/>
</dbReference>
<feature type="binding site" evidence="9">
    <location>
        <position position="239"/>
    </location>
    <ligand>
        <name>Mg(2+)</name>
        <dbReference type="ChEBI" id="CHEBI:18420"/>
    </ligand>
</feature>
<dbReference type="EC" id="5.4.2.10" evidence="7 9"/>
<dbReference type="GO" id="GO:0006048">
    <property type="term" value="P:UDP-N-acetylglucosamine biosynthetic process"/>
    <property type="evidence" value="ECO:0007669"/>
    <property type="project" value="TreeGrafter"/>
</dbReference>
<comment type="cofactor">
    <cofactor evidence="9">
        <name>Mg(2+)</name>
        <dbReference type="ChEBI" id="CHEBI:18420"/>
    </cofactor>
    <text evidence="9">Binds 1 Mg(2+) ion per subunit.</text>
</comment>
<feature type="binding site" description="via phosphate group" evidence="9">
    <location>
        <position position="99"/>
    </location>
    <ligand>
        <name>Mg(2+)</name>
        <dbReference type="ChEBI" id="CHEBI:18420"/>
    </ligand>
</feature>
<keyword evidence="4 9" id="KW-0460">Magnesium</keyword>
<protein>
    <recommendedName>
        <fullName evidence="8 9">Phosphoglucosamine mutase</fullName>
        <ecNumber evidence="7 9">5.4.2.10</ecNumber>
    </recommendedName>
</protein>
<evidence type="ECO:0000313" key="17">
    <source>
        <dbReference type="Proteomes" id="UP000049828"/>
    </source>
</evidence>
<gene>
    <name evidence="9" type="primary">glmM</name>
    <name evidence="16" type="ORF">RIL183_15601</name>
</gene>
<dbReference type="FunFam" id="3.30.310.50:FF:000001">
    <property type="entry name" value="Phosphoglucosamine mutase"/>
    <property type="match status" value="1"/>
</dbReference>